<keyword evidence="5" id="KW-0437">Light-harvesting polypeptide</keyword>
<dbReference type="AlphaFoldDB" id="A0ABD3NBZ0"/>
<keyword evidence="4" id="KW-0934">Plastid</keyword>
<feature type="signal peptide" evidence="6">
    <location>
        <begin position="1"/>
        <end position="18"/>
    </location>
</feature>
<dbReference type="GO" id="GO:0009507">
    <property type="term" value="C:chloroplast"/>
    <property type="evidence" value="ECO:0007669"/>
    <property type="project" value="UniProtKB-SubCell"/>
</dbReference>
<evidence type="ECO:0000256" key="6">
    <source>
        <dbReference type="SAM" id="SignalP"/>
    </source>
</evidence>
<evidence type="ECO:0000256" key="4">
    <source>
        <dbReference type="ARBA" id="ARBA00022640"/>
    </source>
</evidence>
<name>A0ABD3NBZ0_9STRA</name>
<dbReference type="Proteomes" id="UP001530400">
    <property type="component" value="Unassembled WGS sequence"/>
</dbReference>
<sequence length="248" mass="27008">MAPLKSLSVLALVGSASAFAPSTNGVVSRPSTTAIASSVFDDAVKDWGDEYTPFKKYGWGPSVQAEIWNGRHAMFGWVVMCACAYAKGHGLIPNADQPLDFKQWGTLATISNKDTITNERAIILIANVHAFFVGLAATIAPLPFSDTLLLDPNHPMYEWQMERNSKLGGVMPNIAKMGVTPEAELANGRMAMMGIITCVAYSGIQGQSMIDTINEWVGVYYGRHAGEPNKMHKSFPSFLFPVRYDVVE</sequence>
<organism evidence="7 8">
    <name type="scientific">Cyclotella atomus</name>
    <dbReference type="NCBI Taxonomy" id="382360"/>
    <lineage>
        <taxon>Eukaryota</taxon>
        <taxon>Sar</taxon>
        <taxon>Stramenopiles</taxon>
        <taxon>Ochrophyta</taxon>
        <taxon>Bacillariophyta</taxon>
        <taxon>Coscinodiscophyceae</taxon>
        <taxon>Thalassiosirophycidae</taxon>
        <taxon>Stephanodiscales</taxon>
        <taxon>Stephanodiscaceae</taxon>
        <taxon>Cyclotella</taxon>
    </lineage>
</organism>
<evidence type="ECO:0000313" key="8">
    <source>
        <dbReference type="Proteomes" id="UP001530400"/>
    </source>
</evidence>
<evidence type="ECO:0000256" key="2">
    <source>
        <dbReference type="ARBA" id="ARBA00005933"/>
    </source>
</evidence>
<comment type="caution">
    <text evidence="7">The sequence shown here is derived from an EMBL/GenBank/DDBJ whole genome shotgun (WGS) entry which is preliminary data.</text>
</comment>
<feature type="chain" id="PRO_5044800485" evidence="6">
    <location>
        <begin position="19"/>
        <end position="248"/>
    </location>
</feature>
<dbReference type="InterPro" id="IPR022796">
    <property type="entry name" value="Chloroa_b-bind"/>
</dbReference>
<proteinExistence type="inferred from homology"/>
<dbReference type="Pfam" id="PF00504">
    <property type="entry name" value="Chloroa_b-bind"/>
    <property type="match status" value="1"/>
</dbReference>
<evidence type="ECO:0000256" key="1">
    <source>
        <dbReference type="ARBA" id="ARBA00004229"/>
    </source>
</evidence>
<comment type="subcellular location">
    <subcellularLocation>
        <location evidence="1">Plastid</location>
        <location evidence="1">Chloroplast</location>
    </subcellularLocation>
</comment>
<dbReference type="SUPFAM" id="SSF103511">
    <property type="entry name" value="Chlorophyll a-b binding protein"/>
    <property type="match status" value="1"/>
</dbReference>
<dbReference type="GO" id="GO:0030076">
    <property type="term" value="C:light-harvesting complex"/>
    <property type="evidence" value="ECO:0007669"/>
    <property type="project" value="UniProtKB-KW"/>
</dbReference>
<comment type="similarity">
    <text evidence="2">Belongs to the fucoxanthin chlorophyll protein family.</text>
</comment>
<reference evidence="7 8" key="1">
    <citation type="submission" date="2024-10" db="EMBL/GenBank/DDBJ databases">
        <title>Updated reference genomes for cyclostephanoid diatoms.</title>
        <authorList>
            <person name="Roberts W.R."/>
            <person name="Alverson A.J."/>
        </authorList>
    </citation>
    <scope>NUCLEOTIDE SEQUENCE [LARGE SCALE GENOMIC DNA]</scope>
    <source>
        <strain evidence="7 8">AJA010-31</strain>
    </source>
</reference>
<evidence type="ECO:0000256" key="3">
    <source>
        <dbReference type="ARBA" id="ARBA00022528"/>
    </source>
</evidence>
<keyword evidence="8" id="KW-1185">Reference proteome</keyword>
<keyword evidence="3" id="KW-0150">Chloroplast</keyword>
<dbReference type="Gene3D" id="1.10.3460.10">
    <property type="entry name" value="Chlorophyll a/b binding protein domain"/>
    <property type="match status" value="1"/>
</dbReference>
<evidence type="ECO:0000313" key="7">
    <source>
        <dbReference type="EMBL" id="KAL3773129.1"/>
    </source>
</evidence>
<accession>A0ABD3NBZ0</accession>
<protein>
    <submittedName>
        <fullName evidence="7">Uncharacterized protein</fullName>
    </submittedName>
</protein>
<dbReference type="EMBL" id="JALLPJ020001246">
    <property type="protein sequence ID" value="KAL3773129.1"/>
    <property type="molecule type" value="Genomic_DNA"/>
</dbReference>
<gene>
    <name evidence="7" type="ORF">ACHAWO_011797</name>
</gene>
<keyword evidence="6" id="KW-0732">Signal</keyword>
<evidence type="ECO:0000256" key="5">
    <source>
        <dbReference type="ARBA" id="ARBA00023243"/>
    </source>
</evidence>